<dbReference type="PANTHER" id="PTHR46825:SF9">
    <property type="entry name" value="BETA-LACTAMASE-RELATED DOMAIN-CONTAINING PROTEIN"/>
    <property type="match status" value="1"/>
</dbReference>
<protein>
    <recommendedName>
        <fullName evidence="2">Beta-lactamase-related domain-containing protein</fullName>
    </recommendedName>
</protein>
<dbReference type="InterPro" id="IPR012338">
    <property type="entry name" value="Beta-lactam/transpept-like"/>
</dbReference>
<feature type="signal peptide" evidence="1">
    <location>
        <begin position="1"/>
        <end position="25"/>
    </location>
</feature>
<evidence type="ECO:0000313" key="3">
    <source>
        <dbReference type="EMBL" id="GGA57506.1"/>
    </source>
</evidence>
<evidence type="ECO:0000259" key="2">
    <source>
        <dbReference type="Pfam" id="PF00144"/>
    </source>
</evidence>
<feature type="domain" description="Beta-lactamase-related" evidence="2">
    <location>
        <begin position="44"/>
        <end position="329"/>
    </location>
</feature>
<accession>A0A916RH85</accession>
<dbReference type="InterPro" id="IPR006311">
    <property type="entry name" value="TAT_signal"/>
</dbReference>
<keyword evidence="1" id="KW-0732">Signal</keyword>
<comment type="caution">
    <text evidence="3">The sequence shown here is derived from an EMBL/GenBank/DDBJ whole genome shotgun (WGS) entry which is preliminary data.</text>
</comment>
<dbReference type="InterPro" id="IPR050491">
    <property type="entry name" value="AmpC-like"/>
</dbReference>
<evidence type="ECO:0000313" key="4">
    <source>
        <dbReference type="Proteomes" id="UP000648801"/>
    </source>
</evidence>
<dbReference type="AlphaFoldDB" id="A0A916RH85"/>
<name>A0A916RH85_9BACT</name>
<dbReference type="Pfam" id="PF00144">
    <property type="entry name" value="Beta-lactamase"/>
    <property type="match status" value="1"/>
</dbReference>
<dbReference type="PANTHER" id="PTHR46825">
    <property type="entry name" value="D-ALANYL-D-ALANINE-CARBOXYPEPTIDASE/ENDOPEPTIDASE AMPH"/>
    <property type="match status" value="1"/>
</dbReference>
<keyword evidence="4" id="KW-1185">Reference proteome</keyword>
<sequence>MPSTRREFLKDSAALSMLAASPSIAFSTNETTPLQSQTSKTAQALGLPGFVAGVVRDGKLDTVQAEGYADLEQRTPMQRDHIFYVASLTKTFTAVMMMQYVQEKKISLDDYLLNYPFLTVGLSPDRLFDPNVRLKHPLSHTSEGIPGENFIYNGNRYNFVYGVFEKMSGNTHHYDAVAQEFSKRIAGPLTLTSTLSGYPVDHTDPRIPRIVKTYFLNKEHPKPTLDTSAPSGTTHYPATGLLTSVDDLAKYMIALDENTLITRESYSVMTQPFALNDGRKSPYGLGWSTQSIGGQPIHSAYGYGDSYSALLVRVPNRKTSFILLTNCDAASAPFFLGYGNLLTSPFAVNFLREALPGVLHETDEIYAQAFLQHYSATVAGANPDQSRHLLNQLRTEAPERFEKSDRSLIYLLSEISDPSFDPETEKLVRAYDASGDFHPEVELAIASFYKRTGAEEKYLARLHRIADRPGYGEQSSTQEACIQLGTALLKKGQQEGRKYLWMAVQYERFSGANTASLDKLVSKMSP</sequence>
<dbReference type="InterPro" id="IPR001466">
    <property type="entry name" value="Beta-lactam-related"/>
</dbReference>
<dbReference type="EMBL" id="BMJB01000001">
    <property type="protein sequence ID" value="GGA57506.1"/>
    <property type="molecule type" value="Genomic_DNA"/>
</dbReference>
<reference evidence="3" key="1">
    <citation type="journal article" date="2014" name="Int. J. Syst. Evol. Microbiol.">
        <title>Complete genome sequence of Corynebacterium casei LMG S-19264T (=DSM 44701T), isolated from a smear-ripened cheese.</title>
        <authorList>
            <consortium name="US DOE Joint Genome Institute (JGI-PGF)"/>
            <person name="Walter F."/>
            <person name="Albersmeier A."/>
            <person name="Kalinowski J."/>
            <person name="Ruckert C."/>
        </authorList>
    </citation>
    <scope>NUCLEOTIDE SEQUENCE</scope>
    <source>
        <strain evidence="3">CGMCC 1.15447</strain>
    </source>
</reference>
<dbReference type="PROSITE" id="PS51318">
    <property type="entry name" value="TAT"/>
    <property type="match status" value="1"/>
</dbReference>
<organism evidence="3 4">
    <name type="scientific">Edaphobacter acidisoli</name>
    <dbReference type="NCBI Taxonomy" id="2040573"/>
    <lineage>
        <taxon>Bacteria</taxon>
        <taxon>Pseudomonadati</taxon>
        <taxon>Acidobacteriota</taxon>
        <taxon>Terriglobia</taxon>
        <taxon>Terriglobales</taxon>
        <taxon>Acidobacteriaceae</taxon>
        <taxon>Edaphobacter</taxon>
    </lineage>
</organism>
<evidence type="ECO:0000256" key="1">
    <source>
        <dbReference type="SAM" id="SignalP"/>
    </source>
</evidence>
<dbReference type="Gene3D" id="3.40.710.10">
    <property type="entry name" value="DD-peptidase/beta-lactamase superfamily"/>
    <property type="match status" value="2"/>
</dbReference>
<reference evidence="3" key="2">
    <citation type="submission" date="2020-09" db="EMBL/GenBank/DDBJ databases">
        <authorList>
            <person name="Sun Q."/>
            <person name="Zhou Y."/>
        </authorList>
    </citation>
    <scope>NUCLEOTIDE SEQUENCE</scope>
    <source>
        <strain evidence="3">CGMCC 1.15447</strain>
    </source>
</reference>
<proteinExistence type="predicted"/>
<dbReference type="Proteomes" id="UP000648801">
    <property type="component" value="Unassembled WGS sequence"/>
</dbReference>
<dbReference type="SUPFAM" id="SSF56601">
    <property type="entry name" value="beta-lactamase/transpeptidase-like"/>
    <property type="match status" value="1"/>
</dbReference>
<gene>
    <name evidence="3" type="ORF">GCM10011507_06110</name>
</gene>
<dbReference type="RefSeq" id="WP_229668674.1">
    <property type="nucleotide sequence ID" value="NZ_BMJB01000001.1"/>
</dbReference>
<feature type="chain" id="PRO_5038128390" description="Beta-lactamase-related domain-containing protein" evidence="1">
    <location>
        <begin position="26"/>
        <end position="526"/>
    </location>
</feature>